<evidence type="ECO:0000313" key="1">
    <source>
        <dbReference type="EMBL" id="CAI9949155.1"/>
    </source>
</evidence>
<evidence type="ECO:0000313" key="3">
    <source>
        <dbReference type="Proteomes" id="UP001642409"/>
    </source>
</evidence>
<sequence>MCTHVNALFDNCIFGCFFFPALLGRNFVLKIIIRFVPICSKIRNLQKQINQEGLQVPNQVNETMRQRQPPPNNANTMAEGITSKEKLRRENQFLEQCQRISLY</sequence>
<keyword evidence="3" id="KW-1185">Reference proteome</keyword>
<gene>
    <name evidence="1" type="ORF">HINF_LOCUS36800</name>
    <name evidence="2" type="ORF">HINF_LOCUS41185</name>
</gene>
<dbReference type="AlphaFoldDB" id="A0AA86PZ82"/>
<evidence type="ECO:0000313" key="2">
    <source>
        <dbReference type="EMBL" id="CAL6045597.1"/>
    </source>
</evidence>
<comment type="caution">
    <text evidence="1">The sequence shown here is derived from an EMBL/GenBank/DDBJ whole genome shotgun (WGS) entry which is preliminary data.</text>
</comment>
<name>A0AA86PZ82_9EUKA</name>
<protein>
    <submittedName>
        <fullName evidence="2">Hypothetical_protein</fullName>
    </submittedName>
</protein>
<dbReference type="EMBL" id="CAXDID020000164">
    <property type="protein sequence ID" value="CAL6045597.1"/>
    <property type="molecule type" value="Genomic_DNA"/>
</dbReference>
<reference evidence="2 3" key="2">
    <citation type="submission" date="2024-07" db="EMBL/GenBank/DDBJ databases">
        <authorList>
            <person name="Akdeniz Z."/>
        </authorList>
    </citation>
    <scope>NUCLEOTIDE SEQUENCE [LARGE SCALE GENOMIC DNA]</scope>
</reference>
<accession>A0AA86PZ82</accession>
<reference evidence="1" key="1">
    <citation type="submission" date="2023-06" db="EMBL/GenBank/DDBJ databases">
        <authorList>
            <person name="Kurt Z."/>
        </authorList>
    </citation>
    <scope>NUCLEOTIDE SEQUENCE</scope>
</reference>
<proteinExistence type="predicted"/>
<dbReference type="EMBL" id="CATOUU010000793">
    <property type="protein sequence ID" value="CAI9949155.1"/>
    <property type="molecule type" value="Genomic_DNA"/>
</dbReference>
<dbReference type="Proteomes" id="UP001642409">
    <property type="component" value="Unassembled WGS sequence"/>
</dbReference>
<organism evidence="1">
    <name type="scientific">Hexamita inflata</name>
    <dbReference type="NCBI Taxonomy" id="28002"/>
    <lineage>
        <taxon>Eukaryota</taxon>
        <taxon>Metamonada</taxon>
        <taxon>Diplomonadida</taxon>
        <taxon>Hexamitidae</taxon>
        <taxon>Hexamitinae</taxon>
        <taxon>Hexamita</taxon>
    </lineage>
</organism>